<organism evidence="6 7">
    <name type="scientific">Pseudomonas gessardii</name>
    <dbReference type="NCBI Taxonomy" id="78544"/>
    <lineage>
        <taxon>Bacteria</taxon>
        <taxon>Pseudomonadati</taxon>
        <taxon>Pseudomonadota</taxon>
        <taxon>Gammaproteobacteria</taxon>
        <taxon>Pseudomonadales</taxon>
        <taxon>Pseudomonadaceae</taxon>
        <taxon>Pseudomonas</taxon>
    </lineage>
</organism>
<dbReference type="InterPro" id="IPR017731">
    <property type="entry name" value="TssM1-like"/>
</dbReference>
<dbReference type="EMBL" id="JAAQYP010000019">
    <property type="protein sequence ID" value="NNA96291.1"/>
    <property type="molecule type" value="Genomic_DNA"/>
</dbReference>
<dbReference type="InterPro" id="IPR053156">
    <property type="entry name" value="T6SS_TssM-like"/>
</dbReference>
<dbReference type="OrthoDB" id="9758229at2"/>
<feature type="domain" description="Type VI secretion system component TssM1 helical" evidence="5">
    <location>
        <begin position="902"/>
        <end position="1001"/>
    </location>
</feature>
<dbReference type="Proteomes" id="UP000542111">
    <property type="component" value="Unassembled WGS sequence"/>
</dbReference>
<keyword evidence="1" id="KW-0812">Transmembrane</keyword>
<dbReference type="GeneID" id="70099745"/>
<proteinExistence type="predicted"/>
<keyword evidence="1" id="KW-0472">Membrane</keyword>
<evidence type="ECO:0000313" key="7">
    <source>
        <dbReference type="Proteomes" id="UP000542111"/>
    </source>
</evidence>
<dbReference type="Pfam" id="PF21070">
    <property type="entry name" value="IcmF_helical"/>
    <property type="match status" value="1"/>
</dbReference>
<keyword evidence="1" id="KW-1133">Transmembrane helix</keyword>
<feature type="domain" description="Type VI secretion system IcmF C-terminal" evidence="2">
    <location>
        <begin position="1010"/>
        <end position="1115"/>
    </location>
</feature>
<dbReference type="Pfam" id="PF06761">
    <property type="entry name" value="IcmF-related"/>
    <property type="match status" value="1"/>
</dbReference>
<evidence type="ECO:0000313" key="6">
    <source>
        <dbReference type="EMBL" id="NNA96291.1"/>
    </source>
</evidence>
<evidence type="ECO:0000259" key="2">
    <source>
        <dbReference type="Pfam" id="PF06744"/>
    </source>
</evidence>
<dbReference type="InterPro" id="IPR025743">
    <property type="entry name" value="TssM1_N"/>
</dbReference>
<dbReference type="AlphaFoldDB" id="A0A7Y1MQ45"/>
<dbReference type="InterPro" id="IPR048677">
    <property type="entry name" value="TssM1_hel"/>
</dbReference>
<dbReference type="Pfam" id="PF06744">
    <property type="entry name" value="IcmF_C"/>
    <property type="match status" value="1"/>
</dbReference>
<sequence length="1135" mass="128498">MKPLFKTLVAALALTWVWSLLLVLLLAWAVWWFGPLLAVDDKRFWLGATSRLLTISGLFLAWGLLMVFVNRRNPGQLPGDDGGPEQVPPKQRKGLVEHEQNNVRGRFKEALQALKTSRRYGKRSERWRSELPWHLVMGCSASGKTRLLQAGGLQLPLDRTDAGDPHAAGGIRHCEWYFAEEGVLVETPARYLAHTDSEVDSSGWATLLNLLKARRRARPLSGVLLTVSVDTLLNGSEQALSVMARQFNSRLHDLQQTLHVQLPVYLVLTQADHLPGFVEFFERTEGQASDGLLGEHIVPGQAGTDVGEVRQAFEALLQRLSGELIQRLHLERSGERRGRMLDFPRQVALIGERLCLFIELAFSAHRYQRVNALRGFYLTSSGSESGAGQSRPRFIQGLFSRVVFGEVDLAGLDHRERVRIRRRQRGLALAALLVLGAAGSLWMYSYSQNHQRLEQLRELARTPVRGHAAADQTLAIVPLLDSRLAATQVFASPQGAGWMPFTGLYQGDRSRPVLDTAYQQALLQHLMARVRELLEQQVRSSLHDRQQLLLSLRAYLMLNLPERRDKQWLADRVAELWSLRYPTDPSLQKRLNLHFAQVLEQPFAMPLDETLVAQARQVLKAQPLAGVVYRLLREQGSELEPYRFTQHLDPQEQVFTGIDQAIPGFFTQQGYRQFFAVQGSRMVDSIVRDNWVLGEGTELNALGLRQLLVELEQRYFSDYAQAWSAALAQVRLQDSETSRQMAEQLASLTSPRSPLLQLLQQIRENTRFSSPVERLDALQPGSPVAQAALDNATQRMPDTAQRALQRRFEALHQLLDEQDNPGPELSQVLQTLNPLQLQLATLGRDNQPDRAAFEMVKRRMQGQRDALGNLRNATERLPTPLNGWLAGVADDSWRLVLDAAYRHLNRRYQSEVYGFYSSAIKQRYPFSAHASSDVALNDFREFFKPQGLMARFLDDDLRPFVIGDGNRYRLRSLDGRSLPMSRALLDQLAKARTIREAFFADDPGEPGVRFTLAPYSLDPTVSRAILRFGDQQMEYRHGPIVPMLFQWPTDVEDGRSSLVLEGMAQQPLGIEKNTGPWSLFRLFDLLQGEPLNGRDARLLKADIGGLRAHYLLTSQRTPNPFEMAAWRTFRIPEQL</sequence>
<feature type="transmembrane region" description="Helical" evidence="1">
    <location>
        <begin position="427"/>
        <end position="446"/>
    </location>
</feature>
<feature type="domain" description="Type VI secretion system component TssM1 N-terminal" evidence="4">
    <location>
        <begin position="198"/>
        <end position="430"/>
    </location>
</feature>
<feature type="transmembrane region" description="Helical" evidence="1">
    <location>
        <begin position="45"/>
        <end position="69"/>
    </location>
</feature>
<comment type="caution">
    <text evidence="6">The sequence shown here is derived from an EMBL/GenBank/DDBJ whole genome shotgun (WGS) entry which is preliminary data.</text>
</comment>
<feature type="domain" description="IcmF-related" evidence="3">
    <location>
        <begin position="478"/>
        <end position="767"/>
    </location>
</feature>
<evidence type="ECO:0000259" key="4">
    <source>
        <dbReference type="Pfam" id="PF14331"/>
    </source>
</evidence>
<dbReference type="PANTHER" id="PTHR36153">
    <property type="entry name" value="INNER MEMBRANE PROTEIN-RELATED"/>
    <property type="match status" value="1"/>
</dbReference>
<name>A0A7Y1MQ45_9PSED</name>
<evidence type="ECO:0000259" key="3">
    <source>
        <dbReference type="Pfam" id="PF06761"/>
    </source>
</evidence>
<dbReference type="Pfam" id="PF14331">
    <property type="entry name" value="IcmF-related_N"/>
    <property type="match status" value="1"/>
</dbReference>
<dbReference type="PANTHER" id="PTHR36153:SF1">
    <property type="entry name" value="TYPE VI SECRETION SYSTEM COMPONENT TSSM1"/>
    <property type="match status" value="1"/>
</dbReference>
<dbReference type="InterPro" id="IPR010623">
    <property type="entry name" value="IcmF_C"/>
</dbReference>
<accession>A0A7Y1MQ45</accession>
<dbReference type="RefSeq" id="WP_076963288.1">
    <property type="nucleotide sequence ID" value="NZ_CBCRYT010000013.1"/>
</dbReference>
<reference evidence="6 7" key="1">
    <citation type="journal article" date="2020" name="Front. Microbiol.">
        <title>Genetic Organization of the aprX-lipA2 Operon Affects the Proteolytic Potential of Pseudomonas Species in Milk.</title>
        <authorList>
            <person name="Maier C."/>
            <person name="Huptas C."/>
            <person name="von Neubeck M."/>
            <person name="Scherer S."/>
            <person name="Wenning M."/>
            <person name="Lucking G."/>
        </authorList>
    </citation>
    <scope>NUCLEOTIDE SEQUENCE [LARGE SCALE GENOMIC DNA]</scope>
    <source>
        <strain evidence="6 7">G4779</strain>
    </source>
</reference>
<gene>
    <name evidence="6" type="primary">tssM</name>
    <name evidence="6" type="ORF">HBO33_14025</name>
</gene>
<evidence type="ECO:0000259" key="5">
    <source>
        <dbReference type="Pfam" id="PF21070"/>
    </source>
</evidence>
<evidence type="ECO:0000256" key="1">
    <source>
        <dbReference type="SAM" id="Phobius"/>
    </source>
</evidence>
<dbReference type="NCBIfam" id="TIGR03348">
    <property type="entry name" value="VI_IcmF"/>
    <property type="match status" value="1"/>
</dbReference>
<dbReference type="InterPro" id="IPR009612">
    <property type="entry name" value="IcmF-rel"/>
</dbReference>
<protein>
    <submittedName>
        <fullName evidence="6">Type VI secretion system membrane subunit TssM</fullName>
    </submittedName>
</protein>